<reference evidence="2 3" key="1">
    <citation type="submission" date="2018-11" db="EMBL/GenBank/DDBJ databases">
        <title>Sequencing the genomes of 1000 actinobacteria strains.</title>
        <authorList>
            <person name="Klenk H.-P."/>
        </authorList>
    </citation>
    <scope>NUCLEOTIDE SEQUENCE [LARGE SCALE GENOMIC DNA]</scope>
    <source>
        <strain evidence="2 3">DSM 43634</strain>
    </source>
</reference>
<evidence type="ECO:0000313" key="2">
    <source>
        <dbReference type="EMBL" id="ROP31878.1"/>
    </source>
</evidence>
<protein>
    <submittedName>
        <fullName evidence="2">Uncharacterized protein</fullName>
    </submittedName>
</protein>
<accession>A0A3N1GNT8</accession>
<evidence type="ECO:0000313" key="3">
    <source>
        <dbReference type="Proteomes" id="UP000271683"/>
    </source>
</evidence>
<feature type="region of interest" description="Disordered" evidence="1">
    <location>
        <begin position="86"/>
        <end position="121"/>
    </location>
</feature>
<organism evidence="2 3">
    <name type="scientific">Couchioplanes caeruleus</name>
    <dbReference type="NCBI Taxonomy" id="56438"/>
    <lineage>
        <taxon>Bacteria</taxon>
        <taxon>Bacillati</taxon>
        <taxon>Actinomycetota</taxon>
        <taxon>Actinomycetes</taxon>
        <taxon>Micromonosporales</taxon>
        <taxon>Micromonosporaceae</taxon>
        <taxon>Couchioplanes</taxon>
    </lineage>
</organism>
<name>A0A3N1GNT8_9ACTN</name>
<dbReference type="EMBL" id="RJKL01000001">
    <property type="protein sequence ID" value="ROP31878.1"/>
    <property type="molecule type" value="Genomic_DNA"/>
</dbReference>
<sequence>MMIGVGTLVTLHLPPGSPVADLPWIITIGPLDDDEGWEPLVCGPYERPHALALAQAVVADEDLMAVVEPLLPLADSEAIRAEVELAKSGGEPGADELSAETFDRDEPRRTTPGRPPTKAEVRAGFARIAAKLTAAG</sequence>
<evidence type="ECO:0000256" key="1">
    <source>
        <dbReference type="SAM" id="MobiDB-lite"/>
    </source>
</evidence>
<proteinExistence type="predicted"/>
<gene>
    <name evidence="2" type="ORF">EDD30_4805</name>
</gene>
<dbReference type="Proteomes" id="UP000271683">
    <property type="component" value="Unassembled WGS sequence"/>
</dbReference>
<dbReference type="AlphaFoldDB" id="A0A3N1GNT8"/>
<comment type="caution">
    <text evidence="2">The sequence shown here is derived from an EMBL/GenBank/DDBJ whole genome shotgun (WGS) entry which is preliminary data.</text>
</comment>